<organism evidence="2 3">
    <name type="scientific">Rhypophila decipiens</name>
    <dbReference type="NCBI Taxonomy" id="261697"/>
    <lineage>
        <taxon>Eukaryota</taxon>
        <taxon>Fungi</taxon>
        <taxon>Dikarya</taxon>
        <taxon>Ascomycota</taxon>
        <taxon>Pezizomycotina</taxon>
        <taxon>Sordariomycetes</taxon>
        <taxon>Sordariomycetidae</taxon>
        <taxon>Sordariales</taxon>
        <taxon>Naviculisporaceae</taxon>
        <taxon>Rhypophila</taxon>
    </lineage>
</organism>
<evidence type="ECO:0000313" key="2">
    <source>
        <dbReference type="EMBL" id="KAK4207573.1"/>
    </source>
</evidence>
<keyword evidence="3" id="KW-1185">Reference proteome</keyword>
<dbReference type="Pfam" id="PF11917">
    <property type="entry name" value="DUF3435"/>
    <property type="match status" value="1"/>
</dbReference>
<dbReference type="PANTHER" id="PTHR37535">
    <property type="entry name" value="FLUG DOMAIN PROTEIN"/>
    <property type="match status" value="1"/>
</dbReference>
<comment type="caution">
    <text evidence="2">The sequence shown here is derived from an EMBL/GenBank/DDBJ whole genome shotgun (WGS) entry which is preliminary data.</text>
</comment>
<feature type="region of interest" description="Disordered" evidence="1">
    <location>
        <begin position="1"/>
        <end position="41"/>
    </location>
</feature>
<dbReference type="Proteomes" id="UP001301769">
    <property type="component" value="Unassembled WGS sequence"/>
</dbReference>
<dbReference type="InterPro" id="IPR021842">
    <property type="entry name" value="DUF3435"/>
</dbReference>
<reference evidence="2" key="2">
    <citation type="submission" date="2023-05" db="EMBL/GenBank/DDBJ databases">
        <authorList>
            <consortium name="Lawrence Berkeley National Laboratory"/>
            <person name="Steindorff A."/>
            <person name="Hensen N."/>
            <person name="Bonometti L."/>
            <person name="Westerberg I."/>
            <person name="Brannstrom I.O."/>
            <person name="Guillou S."/>
            <person name="Cros-Aarteil S."/>
            <person name="Calhoun S."/>
            <person name="Haridas S."/>
            <person name="Kuo A."/>
            <person name="Mondo S."/>
            <person name="Pangilinan J."/>
            <person name="Riley R."/>
            <person name="Labutti K."/>
            <person name="Andreopoulos B."/>
            <person name="Lipzen A."/>
            <person name="Chen C."/>
            <person name="Yanf M."/>
            <person name="Daum C."/>
            <person name="Ng V."/>
            <person name="Clum A."/>
            <person name="Ohm R."/>
            <person name="Martin F."/>
            <person name="Silar P."/>
            <person name="Natvig D."/>
            <person name="Lalanne C."/>
            <person name="Gautier V."/>
            <person name="Ament-Velasquez S.L."/>
            <person name="Kruys A."/>
            <person name="Hutchinson M.I."/>
            <person name="Powell A.J."/>
            <person name="Barry K."/>
            <person name="Miller A.N."/>
            <person name="Grigoriev I.V."/>
            <person name="Debuchy R."/>
            <person name="Gladieux P."/>
            <person name="Thoren M.H."/>
            <person name="Johannesson H."/>
        </authorList>
    </citation>
    <scope>NUCLEOTIDE SEQUENCE</scope>
    <source>
        <strain evidence="2">PSN293</strain>
    </source>
</reference>
<gene>
    <name evidence="2" type="ORF">QBC37DRAFT_476423</name>
</gene>
<dbReference type="AlphaFoldDB" id="A0AAN6XVA5"/>
<evidence type="ECO:0000256" key="1">
    <source>
        <dbReference type="SAM" id="MobiDB-lite"/>
    </source>
</evidence>
<sequence length="621" mass="71996">MAIHPPKQRAQQSPDYYQKRRQRHAEDGAPKRNHAPKTKENMSVVTNRWKRFCHHLGVTDHEHLKKAEKEDIMTFLDWTLETFPKIRKRSTVLEYKRYIMGHLTISYALDTTTNEKPVLNVDDIYLILHHHWVHDRSKFPDEHQRIQLALDANDNQIPRALFIIKNRFYPAVTDDIGMFPQKQPAICQNKEVDLSAEWNPEENDFRTVSYRDIKLFLLPNPGAPKDLLVMQITLRYTKGWNQRPIPKTFILYKVDNLIFDATILIVALAILDQAFKAEVSSVEDIYKIRVMLPRHSLEFDWKEDFLDIPVFRQPESSSGNVGTSPTRPIRYHTYLGYLQRLGILSGFMQILIRRGSGEAVEAIGTQGQLQQVMSHRNAGIYQAYINQKVQCDTVAAFIGRPSKKALISAATHMSRYVDPRAPTKAGQQELEQARADYGILQLIELRDMLYREVCLELGNVRQAKKDGTELYGMYANVAAKVTSMNVLIRKVAKKTTRQMFFEKINTVEINQQIRNEHSAYLDALNDTLGQQPSHRLEERKMLAELICTDTESLDEEIKLQHRLCRDSKSRRLCCRFWSKTFRQDIPPLGYSHRNILTVLCNDCVPMYCLLGLRALNTSRLS</sequence>
<accession>A0AAN6XVA5</accession>
<protein>
    <submittedName>
        <fullName evidence="2">Uncharacterized protein</fullName>
    </submittedName>
</protein>
<reference evidence="2" key="1">
    <citation type="journal article" date="2023" name="Mol. Phylogenet. Evol.">
        <title>Genome-scale phylogeny and comparative genomics of the fungal order Sordariales.</title>
        <authorList>
            <person name="Hensen N."/>
            <person name="Bonometti L."/>
            <person name="Westerberg I."/>
            <person name="Brannstrom I.O."/>
            <person name="Guillou S."/>
            <person name="Cros-Aarteil S."/>
            <person name="Calhoun S."/>
            <person name="Haridas S."/>
            <person name="Kuo A."/>
            <person name="Mondo S."/>
            <person name="Pangilinan J."/>
            <person name="Riley R."/>
            <person name="LaButti K."/>
            <person name="Andreopoulos B."/>
            <person name="Lipzen A."/>
            <person name="Chen C."/>
            <person name="Yan M."/>
            <person name="Daum C."/>
            <person name="Ng V."/>
            <person name="Clum A."/>
            <person name="Steindorff A."/>
            <person name="Ohm R.A."/>
            <person name="Martin F."/>
            <person name="Silar P."/>
            <person name="Natvig D.O."/>
            <person name="Lalanne C."/>
            <person name="Gautier V."/>
            <person name="Ament-Velasquez S.L."/>
            <person name="Kruys A."/>
            <person name="Hutchinson M.I."/>
            <person name="Powell A.J."/>
            <person name="Barry K."/>
            <person name="Miller A.N."/>
            <person name="Grigoriev I.V."/>
            <person name="Debuchy R."/>
            <person name="Gladieux P."/>
            <person name="Hiltunen Thoren M."/>
            <person name="Johannesson H."/>
        </authorList>
    </citation>
    <scope>NUCLEOTIDE SEQUENCE</scope>
    <source>
        <strain evidence="2">PSN293</strain>
    </source>
</reference>
<evidence type="ECO:0000313" key="3">
    <source>
        <dbReference type="Proteomes" id="UP001301769"/>
    </source>
</evidence>
<dbReference type="EMBL" id="MU858286">
    <property type="protein sequence ID" value="KAK4207573.1"/>
    <property type="molecule type" value="Genomic_DNA"/>
</dbReference>
<name>A0AAN6XVA5_9PEZI</name>
<dbReference type="PANTHER" id="PTHR37535:SF4">
    <property type="entry name" value="FLUG DOMAIN-CONTAINING PROTEIN"/>
    <property type="match status" value="1"/>
</dbReference>
<proteinExistence type="predicted"/>